<organism evidence="1 2">
    <name type="scientific">Serendipita indica (strain DSM 11827)</name>
    <name type="common">Root endophyte fungus</name>
    <name type="synonym">Piriformospora indica</name>
    <dbReference type="NCBI Taxonomy" id="1109443"/>
    <lineage>
        <taxon>Eukaryota</taxon>
        <taxon>Fungi</taxon>
        <taxon>Dikarya</taxon>
        <taxon>Basidiomycota</taxon>
        <taxon>Agaricomycotina</taxon>
        <taxon>Agaricomycetes</taxon>
        <taxon>Sebacinales</taxon>
        <taxon>Serendipitaceae</taxon>
        <taxon>Serendipita</taxon>
    </lineage>
</organism>
<gene>
    <name evidence="1" type="ORF">PIIN_07525</name>
</gene>
<comment type="caution">
    <text evidence="1">The sequence shown here is derived from an EMBL/GenBank/DDBJ whole genome shotgun (WGS) entry which is preliminary data.</text>
</comment>
<reference evidence="1 2" key="1">
    <citation type="journal article" date="2011" name="PLoS Pathog.">
        <title>Endophytic Life Strategies Decoded by Genome and Transcriptome Analyses of the Mutualistic Root Symbiont Piriformospora indica.</title>
        <authorList>
            <person name="Zuccaro A."/>
            <person name="Lahrmann U."/>
            <person name="Guldener U."/>
            <person name="Langen G."/>
            <person name="Pfiffi S."/>
            <person name="Biedenkopf D."/>
            <person name="Wong P."/>
            <person name="Samans B."/>
            <person name="Grimm C."/>
            <person name="Basiewicz M."/>
            <person name="Murat C."/>
            <person name="Martin F."/>
            <person name="Kogel K.H."/>
        </authorList>
    </citation>
    <scope>NUCLEOTIDE SEQUENCE [LARGE SCALE GENOMIC DNA]</scope>
    <source>
        <strain evidence="1 2">DSM 11827</strain>
    </source>
</reference>
<dbReference type="HOGENOM" id="CLU_1103150_0_0_1"/>
<dbReference type="AlphaFoldDB" id="G4TQI0"/>
<evidence type="ECO:0000313" key="2">
    <source>
        <dbReference type="Proteomes" id="UP000007148"/>
    </source>
</evidence>
<protein>
    <recommendedName>
        <fullName evidence="3">F-box domain-containing protein</fullName>
    </recommendedName>
</protein>
<name>G4TQI0_SERID</name>
<sequence length="252" mass="28705">MPGVPAPFPTEIWLRIFGYLIRSGLLPNEEASFSEQLRIFSQADAARRLSILNNVLSLKISLTKWLCLGPRFPKSHKELLWPSLEVLRTDAVQNSVEIVPLLNQAPRLKALSFMIHLKVHNHPFSHPIFHQLTHLALALVIHRPLEPVEFPSIQFLQIDFESSISLADNEETLPWRLPSLRSLVLQGRLREPSYQGLFPFFQRHSSTLACLLSTLGVSREGRRVHPALLRHFPHLEIYGVNTYALILGQLAT</sequence>
<accession>G4TQI0</accession>
<keyword evidence="2" id="KW-1185">Reference proteome</keyword>
<evidence type="ECO:0008006" key="3">
    <source>
        <dbReference type="Google" id="ProtNLM"/>
    </source>
</evidence>
<proteinExistence type="predicted"/>
<evidence type="ECO:0000313" key="1">
    <source>
        <dbReference type="EMBL" id="CCA73573.1"/>
    </source>
</evidence>
<dbReference type="EMBL" id="CAFZ01000235">
    <property type="protein sequence ID" value="CCA73573.1"/>
    <property type="molecule type" value="Genomic_DNA"/>
</dbReference>
<feature type="non-terminal residue" evidence="1">
    <location>
        <position position="252"/>
    </location>
</feature>
<dbReference type="Proteomes" id="UP000007148">
    <property type="component" value="Unassembled WGS sequence"/>
</dbReference>
<dbReference type="InParanoid" id="G4TQI0"/>